<proteinExistence type="predicted"/>
<dbReference type="Proteomes" id="UP000007799">
    <property type="component" value="Unassembled WGS sequence"/>
</dbReference>
<name>F2TVT9_SALR5</name>
<keyword evidence="2" id="KW-1185">Reference proteome</keyword>
<protein>
    <submittedName>
        <fullName evidence="1">Uncharacterized protein</fullName>
    </submittedName>
</protein>
<dbReference type="AlphaFoldDB" id="F2TVT9"/>
<evidence type="ECO:0000313" key="1">
    <source>
        <dbReference type="EMBL" id="EGD72185.1"/>
    </source>
</evidence>
<dbReference type="EMBL" id="GL832955">
    <property type="protein sequence ID" value="EGD72185.1"/>
    <property type="molecule type" value="Genomic_DNA"/>
</dbReference>
<dbReference type="GeneID" id="16067472"/>
<accession>F2TVT9</accession>
<sequence length="143" mass="15628">MLLRVLRPVTYLGSSLFALAILVKNDQARKASKPFQLSQVVVPPKDVAHVREAAARLGIPHTQNIFVVCSRSLSGMRCDEMAADVGAARVGRDVCEGGLESLQAHEDAVIAVTGNPPLWPSPTHPPLRWRQAALRRILKEYDA</sequence>
<dbReference type="KEGG" id="sre:PTSG_00207"/>
<dbReference type="RefSeq" id="XP_004998756.1">
    <property type="nucleotide sequence ID" value="XM_004998699.1"/>
</dbReference>
<organism evidence="2">
    <name type="scientific">Salpingoeca rosetta (strain ATCC 50818 / BSB-021)</name>
    <dbReference type="NCBI Taxonomy" id="946362"/>
    <lineage>
        <taxon>Eukaryota</taxon>
        <taxon>Choanoflagellata</taxon>
        <taxon>Craspedida</taxon>
        <taxon>Salpingoecidae</taxon>
        <taxon>Salpingoeca</taxon>
    </lineage>
</organism>
<dbReference type="InParanoid" id="F2TVT9"/>
<reference evidence="1" key="1">
    <citation type="submission" date="2009-08" db="EMBL/GenBank/DDBJ databases">
        <title>Annotation of Salpingoeca rosetta.</title>
        <authorList>
            <consortium name="The Broad Institute Genome Sequencing Platform"/>
            <person name="Russ C."/>
            <person name="Cuomo C."/>
            <person name="Burger G."/>
            <person name="Gray M.W."/>
            <person name="Holland P.W.H."/>
            <person name="King N."/>
            <person name="Lang F.B.F."/>
            <person name="Roger A.J."/>
            <person name="Ruiz-Trillo I."/>
            <person name="Young S.K."/>
            <person name="Zeng Q."/>
            <person name="Gargeya S."/>
            <person name="Alvarado L."/>
            <person name="Berlin A."/>
            <person name="Chapman S.B."/>
            <person name="Chen Z."/>
            <person name="Freedman E."/>
            <person name="Gellesch M."/>
            <person name="Goldberg J."/>
            <person name="Griggs A."/>
            <person name="Gujja S."/>
            <person name="Heilman E."/>
            <person name="Heiman D."/>
            <person name="Howarth C."/>
            <person name="Mehta T."/>
            <person name="Neiman D."/>
            <person name="Pearson M."/>
            <person name="Roberts A."/>
            <person name="Saif S."/>
            <person name="Shea T."/>
            <person name="Shenoy N."/>
            <person name="Sisk P."/>
            <person name="Stolte C."/>
            <person name="Sykes S."/>
            <person name="White J."/>
            <person name="Yandava C."/>
            <person name="Haas B."/>
            <person name="Nusbaum C."/>
            <person name="Birren B."/>
        </authorList>
    </citation>
    <scope>NUCLEOTIDE SEQUENCE [LARGE SCALE GENOMIC DNA]</scope>
    <source>
        <strain evidence="1">ATCC 50818</strain>
    </source>
</reference>
<gene>
    <name evidence="1" type="ORF">PTSG_00207</name>
</gene>
<evidence type="ECO:0000313" key="2">
    <source>
        <dbReference type="Proteomes" id="UP000007799"/>
    </source>
</evidence>